<proteinExistence type="predicted"/>
<dbReference type="InterPro" id="IPR036663">
    <property type="entry name" value="Fumarylacetoacetase_C_sf"/>
</dbReference>
<dbReference type="PANTHER" id="PTHR11820">
    <property type="entry name" value="ACYLPYRUVASE"/>
    <property type="match status" value="1"/>
</dbReference>
<protein>
    <submittedName>
        <fullName evidence="4">Fumarylacetoacetate hydrolase family protein</fullName>
    </submittedName>
</protein>
<dbReference type="InterPro" id="IPR005493">
    <property type="entry name" value="RraA/RraA-like"/>
</dbReference>
<feature type="binding site" evidence="2">
    <location>
        <begin position="365"/>
        <end position="368"/>
    </location>
    <ligand>
        <name>substrate</name>
    </ligand>
</feature>
<organism evidence="4 5">
    <name type="scientific">Trueperella pecoris</name>
    <dbReference type="NCBI Taxonomy" id="2733571"/>
    <lineage>
        <taxon>Bacteria</taxon>
        <taxon>Bacillati</taxon>
        <taxon>Actinomycetota</taxon>
        <taxon>Actinomycetes</taxon>
        <taxon>Actinomycetales</taxon>
        <taxon>Actinomycetaceae</taxon>
        <taxon>Trueperella</taxon>
    </lineage>
</organism>
<evidence type="ECO:0000313" key="5">
    <source>
        <dbReference type="Proteomes" id="UP000595053"/>
    </source>
</evidence>
<evidence type="ECO:0000256" key="2">
    <source>
        <dbReference type="PIRSR" id="PIRSR605493-1"/>
    </source>
</evidence>
<evidence type="ECO:0000313" key="4">
    <source>
        <dbReference type="EMBL" id="QOR45760.1"/>
    </source>
</evidence>
<evidence type="ECO:0000256" key="1">
    <source>
        <dbReference type="ARBA" id="ARBA00022723"/>
    </source>
</evidence>
<dbReference type="RefSeq" id="WP_197551246.1">
    <property type="nucleotide sequence ID" value="NZ_CP063213.1"/>
</dbReference>
<dbReference type="SUPFAM" id="SSF89562">
    <property type="entry name" value="RraA-like"/>
    <property type="match status" value="1"/>
</dbReference>
<dbReference type="EMBL" id="CP063213">
    <property type="protein sequence ID" value="QOR45760.1"/>
    <property type="molecule type" value="Genomic_DNA"/>
</dbReference>
<dbReference type="AlphaFoldDB" id="A0A7M1QUM5"/>
<dbReference type="SUPFAM" id="SSF56529">
    <property type="entry name" value="FAH"/>
    <property type="match status" value="1"/>
</dbReference>
<feature type="binding site" evidence="2">
    <location>
        <position position="388"/>
    </location>
    <ligand>
        <name>Mg(2+)</name>
        <dbReference type="ChEBI" id="CHEBI:18420"/>
    </ligand>
</feature>
<dbReference type="NCBIfam" id="NF009399">
    <property type="entry name" value="PRK12764.1"/>
    <property type="match status" value="1"/>
</dbReference>
<keyword evidence="1 2" id="KW-0479">Metal-binding</keyword>
<evidence type="ECO:0000259" key="3">
    <source>
        <dbReference type="Pfam" id="PF01557"/>
    </source>
</evidence>
<gene>
    <name evidence="4" type="ORF">INS88_00530</name>
</gene>
<comment type="cofactor">
    <cofactor evidence="2">
        <name>Mg(2+)</name>
        <dbReference type="ChEBI" id="CHEBI:18420"/>
    </cofactor>
</comment>
<keyword evidence="2" id="KW-0460">Magnesium</keyword>
<dbReference type="Gene3D" id="3.90.850.10">
    <property type="entry name" value="Fumarylacetoacetase-like, C-terminal domain"/>
    <property type="match status" value="1"/>
</dbReference>
<dbReference type="CDD" id="cd16841">
    <property type="entry name" value="RraA_family"/>
    <property type="match status" value="1"/>
</dbReference>
<dbReference type="GO" id="GO:0016787">
    <property type="term" value="F:hydrolase activity"/>
    <property type="evidence" value="ECO:0007669"/>
    <property type="project" value="UniProtKB-KW"/>
</dbReference>
<dbReference type="NCBIfam" id="NF006093">
    <property type="entry name" value="PRK08245.1"/>
    <property type="match status" value="1"/>
</dbReference>
<dbReference type="InterPro" id="IPR011234">
    <property type="entry name" value="Fumarylacetoacetase-like_C"/>
</dbReference>
<feature type="binding site" evidence="2">
    <location>
        <position position="387"/>
    </location>
    <ligand>
        <name>substrate</name>
    </ligand>
</feature>
<keyword evidence="4" id="KW-0378">Hydrolase</keyword>
<reference evidence="4 5" key="1">
    <citation type="submission" date="2020-10" db="EMBL/GenBank/DDBJ databases">
        <title>Trueperella pecoris sp. nov. isolated from bovine and porcine specimens.</title>
        <authorList>
            <person name="Schoenecker L."/>
            <person name="Schnydrig P."/>
            <person name="Brodard I."/>
            <person name="Thomann A."/>
            <person name="Hemphill A."/>
            <person name="Rodriguez-Campos S."/>
            <person name="Perreten V."/>
            <person name="Jores J."/>
            <person name="Kittl S."/>
        </authorList>
    </citation>
    <scope>NUCLEOTIDE SEQUENCE [LARGE SCALE GENOMIC DNA]</scope>
    <source>
        <strain evidence="4 5">15A0121</strain>
    </source>
</reference>
<dbReference type="GO" id="GO:0046872">
    <property type="term" value="F:metal ion binding"/>
    <property type="evidence" value="ECO:0007669"/>
    <property type="project" value="UniProtKB-KW"/>
</dbReference>
<accession>A0A8A5U822</accession>
<dbReference type="Proteomes" id="UP000595053">
    <property type="component" value="Chromosome"/>
</dbReference>
<feature type="domain" description="Fumarylacetoacetase-like C-terminal" evidence="3">
    <location>
        <begin position="15"/>
        <end position="217"/>
    </location>
</feature>
<dbReference type="Pfam" id="PF03737">
    <property type="entry name" value="RraA-like"/>
    <property type="match status" value="1"/>
</dbReference>
<dbReference type="Gene3D" id="3.50.30.40">
    <property type="entry name" value="Ribonuclease E inhibitor RraA/RraA-like"/>
    <property type="match status" value="1"/>
</dbReference>
<accession>A0A7M1QUM5</accession>
<sequence>MNIVSQTLGHEVGKIIAVHLSYPSRAAQRGRTPAEASYFMKASSSLSGPGEVVRPENTELLVFEAEIALVIGKAARNVSEEEAWSHVSFVTAANDMGLLDFRAADKGSNVRSKSGDGMTPIGPRLIPAADVDPAGLRVRATVDGQLAQDDSSSTLLFSFAHFIADLSRLMTLEPGDVILTGTPAGSSVLVPGQTVTVEVFSEADPSITSGQLTTTVVAGAALADVGSAPAADDKQRIDAWGSTEAAGLADKGAGLTDKDEAGQTASFELTDELRERISKLALATLSSQMRQRGYANVSIDGVHPMVAGQKLVGRARTLRYVGHRPDLFKKFGGGYNAQKRAIDSVNPGEVLVMEARGYEFAGTLGDILALRAKVRGAAGIITDGAVRDWAAVAEVGLPVYAQAAHPSVLGRVHIPWDTDQTITCGGVAVQPGDVIVGDDDGAIVIPPELVLEVVDASERQESEEAFIAQMVAAGESVEGLYPLNAAWRQRYNEWLAAHPN</sequence>
<dbReference type="InterPro" id="IPR036704">
    <property type="entry name" value="RraA/RraA-like_sf"/>
</dbReference>
<keyword evidence="5" id="KW-1185">Reference proteome</keyword>
<dbReference type="Pfam" id="PF01557">
    <property type="entry name" value="FAA_hydrolase"/>
    <property type="match status" value="1"/>
</dbReference>
<name>A0A7M1QUM5_9ACTO</name>